<dbReference type="InterPro" id="IPR036388">
    <property type="entry name" value="WH-like_DNA-bd_sf"/>
</dbReference>
<reference evidence="9 10" key="1">
    <citation type="submission" date="2019-05" db="EMBL/GenBank/DDBJ databases">
        <title>Nesterenkonia sp. GY074 isolated from the Southern Atlantic Ocean.</title>
        <authorList>
            <person name="Zhang G."/>
        </authorList>
    </citation>
    <scope>NUCLEOTIDE SEQUENCE [LARGE SCALE GENOMIC DNA]</scope>
    <source>
        <strain evidence="9 10">GY074</strain>
    </source>
</reference>
<dbReference type="SUPFAM" id="SSF88946">
    <property type="entry name" value="Sigma2 domain of RNA polymerase sigma factors"/>
    <property type="match status" value="1"/>
</dbReference>
<evidence type="ECO:0000256" key="4">
    <source>
        <dbReference type="ARBA" id="ARBA00023125"/>
    </source>
</evidence>
<dbReference type="Pfam" id="PF04542">
    <property type="entry name" value="Sigma70_r2"/>
    <property type="match status" value="1"/>
</dbReference>
<feature type="domain" description="RNA polymerase sigma-70 region 2" evidence="7">
    <location>
        <begin position="93"/>
        <end position="151"/>
    </location>
</feature>
<gene>
    <name evidence="9" type="ORF">FEF26_07195</name>
</gene>
<protein>
    <submittedName>
        <fullName evidence="9">RNA polymerase sigma factor</fullName>
    </submittedName>
</protein>
<dbReference type="GO" id="GO:0003677">
    <property type="term" value="F:DNA binding"/>
    <property type="evidence" value="ECO:0007669"/>
    <property type="project" value="UniProtKB-KW"/>
</dbReference>
<comment type="caution">
    <text evidence="9">The sequence shown here is derived from an EMBL/GenBank/DDBJ whole genome shotgun (WGS) entry which is preliminary data.</text>
</comment>
<dbReference type="OrthoDB" id="3747638at2"/>
<evidence type="ECO:0000256" key="3">
    <source>
        <dbReference type="ARBA" id="ARBA00023082"/>
    </source>
</evidence>
<dbReference type="Gene3D" id="1.10.10.10">
    <property type="entry name" value="Winged helix-like DNA-binding domain superfamily/Winged helix DNA-binding domain"/>
    <property type="match status" value="1"/>
</dbReference>
<organism evidence="9 10">
    <name type="scientific">Nesterenkonia salmonea</name>
    <dbReference type="NCBI Taxonomy" id="1804987"/>
    <lineage>
        <taxon>Bacteria</taxon>
        <taxon>Bacillati</taxon>
        <taxon>Actinomycetota</taxon>
        <taxon>Actinomycetes</taxon>
        <taxon>Micrococcales</taxon>
        <taxon>Micrococcaceae</taxon>
        <taxon>Nesterenkonia</taxon>
    </lineage>
</organism>
<evidence type="ECO:0000256" key="2">
    <source>
        <dbReference type="ARBA" id="ARBA00023015"/>
    </source>
</evidence>
<evidence type="ECO:0000313" key="9">
    <source>
        <dbReference type="EMBL" id="TLP97553.1"/>
    </source>
</evidence>
<keyword evidence="4" id="KW-0238">DNA-binding</keyword>
<comment type="similarity">
    <text evidence="1">Belongs to the sigma-70 factor family. ECF subfamily.</text>
</comment>
<sequence>MGTTPQRSAPTNVWASNTPEHTPPSCSKLNVMTAAELGRALREENLTGARRMVAETKTQGQYDDALSLLAQHAPTSPAITELLIETLDASGVVHRFAAAALLDKTAVDDVAQDSLISIAESISSYDGRSKVTTWLHSIVRRRVVDHLRRAREVPELTEGLGPADRMSSAIATRTAVRQALAELPEIYRIPVTLRDINQAPYAEIAEQLGLPVGTVKSQVSRGRAMVAARLSGPDGQGTGD</sequence>
<dbReference type="PANTHER" id="PTHR43133">
    <property type="entry name" value="RNA POLYMERASE ECF-TYPE SIGMA FACTO"/>
    <property type="match status" value="1"/>
</dbReference>
<dbReference type="PANTHER" id="PTHR43133:SF8">
    <property type="entry name" value="RNA POLYMERASE SIGMA FACTOR HI_1459-RELATED"/>
    <property type="match status" value="1"/>
</dbReference>
<dbReference type="NCBIfam" id="TIGR02937">
    <property type="entry name" value="sigma70-ECF"/>
    <property type="match status" value="1"/>
</dbReference>
<dbReference type="InterPro" id="IPR007627">
    <property type="entry name" value="RNA_pol_sigma70_r2"/>
</dbReference>
<name>A0A5R9BCY7_9MICC</name>
<evidence type="ECO:0000256" key="6">
    <source>
        <dbReference type="SAM" id="MobiDB-lite"/>
    </source>
</evidence>
<dbReference type="GO" id="GO:0016987">
    <property type="term" value="F:sigma factor activity"/>
    <property type="evidence" value="ECO:0007669"/>
    <property type="project" value="UniProtKB-KW"/>
</dbReference>
<dbReference type="Pfam" id="PF08281">
    <property type="entry name" value="Sigma70_r4_2"/>
    <property type="match status" value="1"/>
</dbReference>
<evidence type="ECO:0000256" key="5">
    <source>
        <dbReference type="ARBA" id="ARBA00023163"/>
    </source>
</evidence>
<dbReference type="Proteomes" id="UP000310458">
    <property type="component" value="Unassembled WGS sequence"/>
</dbReference>
<keyword evidence="3" id="KW-0731">Sigma factor</keyword>
<keyword evidence="5" id="KW-0804">Transcription</keyword>
<evidence type="ECO:0000259" key="8">
    <source>
        <dbReference type="Pfam" id="PF08281"/>
    </source>
</evidence>
<accession>A0A5R9BCY7</accession>
<dbReference type="GO" id="GO:0006352">
    <property type="term" value="P:DNA-templated transcription initiation"/>
    <property type="evidence" value="ECO:0007669"/>
    <property type="project" value="InterPro"/>
</dbReference>
<dbReference type="AlphaFoldDB" id="A0A5R9BCY7"/>
<dbReference type="SUPFAM" id="SSF88659">
    <property type="entry name" value="Sigma3 and sigma4 domains of RNA polymerase sigma factors"/>
    <property type="match status" value="1"/>
</dbReference>
<proteinExistence type="inferred from homology"/>
<keyword evidence="2" id="KW-0805">Transcription regulation</keyword>
<feature type="domain" description="RNA polymerase sigma factor 70 region 4 type 2" evidence="8">
    <location>
        <begin position="175"/>
        <end position="224"/>
    </location>
</feature>
<keyword evidence="10" id="KW-1185">Reference proteome</keyword>
<evidence type="ECO:0000313" key="10">
    <source>
        <dbReference type="Proteomes" id="UP000310458"/>
    </source>
</evidence>
<dbReference type="InterPro" id="IPR013325">
    <property type="entry name" value="RNA_pol_sigma_r2"/>
</dbReference>
<dbReference type="InterPro" id="IPR013249">
    <property type="entry name" value="RNA_pol_sigma70_r4_t2"/>
</dbReference>
<evidence type="ECO:0000259" key="7">
    <source>
        <dbReference type="Pfam" id="PF04542"/>
    </source>
</evidence>
<dbReference type="Gene3D" id="1.10.1740.10">
    <property type="match status" value="1"/>
</dbReference>
<dbReference type="InterPro" id="IPR013324">
    <property type="entry name" value="RNA_pol_sigma_r3/r4-like"/>
</dbReference>
<dbReference type="CDD" id="cd06171">
    <property type="entry name" value="Sigma70_r4"/>
    <property type="match status" value="1"/>
</dbReference>
<evidence type="ECO:0000256" key="1">
    <source>
        <dbReference type="ARBA" id="ARBA00010641"/>
    </source>
</evidence>
<feature type="region of interest" description="Disordered" evidence="6">
    <location>
        <begin position="1"/>
        <end position="25"/>
    </location>
</feature>
<dbReference type="EMBL" id="VAVZ01000016">
    <property type="protein sequence ID" value="TLP97553.1"/>
    <property type="molecule type" value="Genomic_DNA"/>
</dbReference>
<dbReference type="InterPro" id="IPR039425">
    <property type="entry name" value="RNA_pol_sigma-70-like"/>
</dbReference>
<dbReference type="InterPro" id="IPR014284">
    <property type="entry name" value="RNA_pol_sigma-70_dom"/>
</dbReference>